<name>A0A8F8KT78_9VIRU</name>
<evidence type="ECO:0000259" key="2">
    <source>
        <dbReference type="Pfam" id="PF00632"/>
    </source>
</evidence>
<feature type="domain" description="HECT" evidence="2">
    <location>
        <begin position="920"/>
        <end position="1161"/>
    </location>
</feature>
<evidence type="ECO:0000313" key="3">
    <source>
        <dbReference type="EMBL" id="QYA18630.1"/>
    </source>
</evidence>
<dbReference type="GO" id="GO:0004842">
    <property type="term" value="F:ubiquitin-protein transferase activity"/>
    <property type="evidence" value="ECO:0007669"/>
    <property type="project" value="InterPro"/>
</dbReference>
<dbReference type="Pfam" id="PF00632">
    <property type="entry name" value="HECT"/>
    <property type="match status" value="1"/>
</dbReference>
<evidence type="ECO:0000256" key="1">
    <source>
        <dbReference type="SAM" id="MobiDB-lite"/>
    </source>
</evidence>
<protein>
    <submittedName>
        <fullName evidence="3">E3 ubiquitin-protein ligase</fullName>
    </submittedName>
</protein>
<feature type="compositionally biased region" description="Low complexity" evidence="1">
    <location>
        <begin position="761"/>
        <end position="777"/>
    </location>
</feature>
<reference evidence="3" key="1">
    <citation type="submission" date="2021-06" db="EMBL/GenBank/DDBJ databases">
        <authorList>
            <person name="Rolland C."/>
        </authorList>
    </citation>
    <scope>NUCLEOTIDE SEQUENCE</scope>
    <source>
        <strain evidence="3">347.936635</strain>
    </source>
</reference>
<dbReference type="SUPFAM" id="SSF56204">
    <property type="entry name" value="Hect, E3 ligase catalytic domain"/>
    <property type="match status" value="1"/>
</dbReference>
<feature type="region of interest" description="Disordered" evidence="1">
    <location>
        <begin position="1"/>
        <end position="37"/>
    </location>
</feature>
<feature type="compositionally biased region" description="Acidic residues" evidence="1">
    <location>
        <begin position="13"/>
        <end position="37"/>
    </location>
</feature>
<proteinExistence type="predicted"/>
<accession>A0A8F8KT78</accession>
<dbReference type="InterPro" id="IPR000569">
    <property type="entry name" value="HECT_dom"/>
</dbReference>
<feature type="region of interest" description="Disordered" evidence="1">
    <location>
        <begin position="761"/>
        <end position="785"/>
    </location>
</feature>
<sequence>MGSYQDLPTIDSSTEDVEVEEIVEESSRESDDDGSETDDILKRARKDLSLADFSVVTRLADIGYYFYCLDEADRDMQSRTPLTMHINTLAKFTEPKKMTTAIKIGKSRIKKTTEQLKTIKQFWETLLVNYMKETHQPTDLSEVFKCGFVDEELAPIKLLDDHIDSDSQTKTLVILDSFLIPQIVIQLFDGMSEPEDGEVRLVSLSEIEEEIERLESTKSNVSVFTSKWESAKMSVLHGARTGVPNSTKAAILEQLHQGFLAGSAHITTLSSNLEDRVKISQVAMTNWKKLRSSIKPELRKMGYVKLLSDVAEYGREFWSAWSYALRKINNGNPMEATPTYTGLADGILQQTLERLCFPGIEVHTSEPSRWSLDKTSNMGWIDHWSYIMRARQSFVIKEASHIKIMATLMPDDSLYALTSDPVAGERWMSNYSMLMARESSEYEARHFTIPKVKKWVQVGPSTNESCLLPFSLEPMRLVNENEWAEGSCRYGFEVYSSRYWVPLSWLVTPGKPGIDDYPFTKALSYCAINGSFGHNLCTLFSHIRDAGLQFDHVSSAMNAIEVSPNGKLRLMHLNFLYPANDDGKELAQTLSVILASCHMVVKYNERTGIISWDAIKEHSLTNSFLFLLMQPKINTHWKFDTWIKMTSMMILSSDGLQKSLGLSDAPKLTGANSQINTLGPQLMRIYDILEERRQNNERTLRFHRNDGIVVNILRYYIYAEDSDEFDDKSALLKRLRSMEVRRTQTEVTGNTGRRIVVSAATRRTTRNSSSATSMNTTDTLPSSSGITIDLNPTEVYVPSRRDRMEIDSEEDDDGLDYRDCLINIVPSFGFEGESGSGIGVTSEVLAFFWETILTKHKFFARSISPDSEPYYYIKDCQDVNGDDIECPGCGDGKRCIMYDLSKSVARIWAHTFLTLQEDYNRLLPFSLATLVLKILLLPSCILALDLGSEQESRVLSLLLNEDDLREVDPSFWNRLRYMNNMSHSELKTYMEEEDSDVIYGKCSQLLTTLPLVGTPKLRPEDLEEYRYATIEQRFFSGPRAKYYFDLARHWQLLMRDFVDVNALHTDSLRYYLSSKPTIDISQLNNRITFVVEEGVNMTKAVMEEYAQQFRNWVKKLDQVQVCALLKYWTGQSLIPQHSTLLVEFVKSQAEIQAATCYASLRVSANRFSKPEEFGEWLKDELEKGITKDSSYLKYNTL</sequence>
<organism evidence="3">
    <name type="scientific">Clandestinovirus</name>
    <dbReference type="NCBI Taxonomy" id="2831644"/>
    <lineage>
        <taxon>Viruses</taxon>
    </lineage>
</organism>
<dbReference type="EMBL" id="MZ420154">
    <property type="protein sequence ID" value="QYA18630.1"/>
    <property type="molecule type" value="Genomic_DNA"/>
</dbReference>
<dbReference type="InterPro" id="IPR035983">
    <property type="entry name" value="Hect_E3_ubiquitin_ligase"/>
</dbReference>
<gene>
    <name evidence="3" type="ORF">KOM_12_362</name>
</gene>